<protein>
    <submittedName>
        <fullName evidence="1">Uncharacterized protein</fullName>
    </submittedName>
</protein>
<accession>A0ABW1L6F9</accession>
<gene>
    <name evidence="1" type="ORF">ACFPYN_04670</name>
</gene>
<keyword evidence="2" id="KW-1185">Reference proteome</keyword>
<comment type="caution">
    <text evidence="1">The sequence shown here is derived from an EMBL/GenBank/DDBJ whole genome shotgun (WGS) entry which is preliminary data.</text>
</comment>
<reference evidence="2" key="1">
    <citation type="journal article" date="2019" name="Int. J. Syst. Evol. Microbiol.">
        <title>The Global Catalogue of Microorganisms (GCM) 10K type strain sequencing project: providing services to taxonomists for standard genome sequencing and annotation.</title>
        <authorList>
            <consortium name="The Broad Institute Genomics Platform"/>
            <consortium name="The Broad Institute Genome Sequencing Center for Infectious Disease"/>
            <person name="Wu L."/>
            <person name="Ma J."/>
        </authorList>
    </citation>
    <scope>NUCLEOTIDE SEQUENCE [LARGE SCALE GENOMIC DNA]</scope>
    <source>
        <strain evidence="2">CCUG 54527</strain>
    </source>
</reference>
<dbReference type="Proteomes" id="UP001596170">
    <property type="component" value="Unassembled WGS sequence"/>
</dbReference>
<dbReference type="EMBL" id="JBHSRI010000003">
    <property type="protein sequence ID" value="MFC6038747.1"/>
    <property type="molecule type" value="Genomic_DNA"/>
</dbReference>
<sequence length="98" mass="11693">MLLFKYFKDEAGEYLGIRDEYVYYVFIPASTKKEQIITLFGFAMDKIKAHYLENKKEIHQMKMYLMADPLIVERINAVSTYQKVFMVSHEEFLESYLG</sequence>
<evidence type="ECO:0000313" key="1">
    <source>
        <dbReference type="EMBL" id="MFC6038747.1"/>
    </source>
</evidence>
<name>A0ABW1L6F9_9BACL</name>
<evidence type="ECO:0000313" key="2">
    <source>
        <dbReference type="Proteomes" id="UP001596170"/>
    </source>
</evidence>
<proteinExistence type="predicted"/>
<dbReference type="RefSeq" id="WP_377732845.1">
    <property type="nucleotide sequence ID" value="NZ_JBHSRI010000003.1"/>
</dbReference>
<organism evidence="1 2">
    <name type="scientific">Paenisporosarcina macmurdoensis</name>
    <dbReference type="NCBI Taxonomy" id="212659"/>
    <lineage>
        <taxon>Bacteria</taxon>
        <taxon>Bacillati</taxon>
        <taxon>Bacillota</taxon>
        <taxon>Bacilli</taxon>
        <taxon>Bacillales</taxon>
        <taxon>Caryophanaceae</taxon>
        <taxon>Paenisporosarcina</taxon>
    </lineage>
</organism>